<keyword evidence="2" id="KW-1185">Reference proteome</keyword>
<protein>
    <submittedName>
        <fullName evidence="1">Uncharacterized protein</fullName>
    </submittedName>
</protein>
<dbReference type="AlphaFoldDB" id="A0A1I3LJ70"/>
<dbReference type="Proteomes" id="UP000199377">
    <property type="component" value="Unassembled WGS sequence"/>
</dbReference>
<evidence type="ECO:0000313" key="1">
    <source>
        <dbReference type="EMBL" id="SFI84763.1"/>
    </source>
</evidence>
<evidence type="ECO:0000313" key="2">
    <source>
        <dbReference type="Proteomes" id="UP000199377"/>
    </source>
</evidence>
<accession>A0A1I3LJ70</accession>
<dbReference type="STRING" id="1114924.SAMN05216258_11055"/>
<organism evidence="1 2">
    <name type="scientific">Albimonas pacifica</name>
    <dbReference type="NCBI Taxonomy" id="1114924"/>
    <lineage>
        <taxon>Bacteria</taxon>
        <taxon>Pseudomonadati</taxon>
        <taxon>Pseudomonadota</taxon>
        <taxon>Alphaproteobacteria</taxon>
        <taxon>Rhodobacterales</taxon>
        <taxon>Paracoccaceae</taxon>
        <taxon>Albimonas</taxon>
    </lineage>
</organism>
<gene>
    <name evidence="1" type="ORF">SAMN05216258_11055</name>
</gene>
<proteinExistence type="predicted"/>
<sequence length="121" mass="12570">MSDQPYSLVIIVPAALVGEVRDASEADGYGRGFACALSATGSAPATHYALHTDAGPVILAKLEAGFGLPPLDVAQIVYSYHLRDGGLWGSDHLDAVLSPGEEDLLSPTMRALLPAGLQVIE</sequence>
<dbReference type="RefSeq" id="WP_092863156.1">
    <property type="nucleotide sequence ID" value="NZ_FOQH01000010.1"/>
</dbReference>
<reference evidence="1 2" key="1">
    <citation type="submission" date="2016-10" db="EMBL/GenBank/DDBJ databases">
        <authorList>
            <person name="de Groot N.N."/>
        </authorList>
    </citation>
    <scope>NUCLEOTIDE SEQUENCE [LARGE SCALE GENOMIC DNA]</scope>
    <source>
        <strain evidence="1 2">CGMCC 1.11030</strain>
    </source>
</reference>
<name>A0A1I3LJ70_9RHOB</name>
<dbReference type="EMBL" id="FOQH01000010">
    <property type="protein sequence ID" value="SFI84763.1"/>
    <property type="molecule type" value="Genomic_DNA"/>
</dbReference>